<dbReference type="InterPro" id="IPR011048">
    <property type="entry name" value="Haem_d1_sf"/>
</dbReference>
<dbReference type="RefSeq" id="WP_095605423.1">
    <property type="nucleotide sequence ID" value="NZ_NSKE01000002.1"/>
</dbReference>
<evidence type="ECO:0000313" key="4">
    <source>
        <dbReference type="Proteomes" id="UP000218831"/>
    </source>
</evidence>
<organism evidence="3 4">
    <name type="scientific">Fodinibius salipaludis</name>
    <dbReference type="NCBI Taxonomy" id="2032627"/>
    <lineage>
        <taxon>Bacteria</taxon>
        <taxon>Pseudomonadati</taxon>
        <taxon>Balneolota</taxon>
        <taxon>Balneolia</taxon>
        <taxon>Balneolales</taxon>
        <taxon>Balneolaceae</taxon>
        <taxon>Fodinibius</taxon>
    </lineage>
</organism>
<name>A0A2A2GEF8_9BACT</name>
<reference evidence="3 4" key="1">
    <citation type="submission" date="2017-08" db="EMBL/GenBank/DDBJ databases">
        <title>Aliifodinibius alkalisoli sp. nov., isolated from saline alkaline soil.</title>
        <authorList>
            <person name="Liu D."/>
            <person name="Zhang G."/>
        </authorList>
    </citation>
    <scope>NUCLEOTIDE SEQUENCE [LARGE SCALE GENOMIC DNA]</scope>
    <source>
        <strain evidence="3 4">WN023</strain>
    </source>
</reference>
<sequence>MKSHVLILLIFVLILGISCSSNSTNDDGAEGFNSSIEIPEEFECVDGLSNGMYECNNIDLVAMVTPENLLAEPLSDGQALNDIWGWTDPETGTEYALVGLVGGVTFVDLSTASDPQVVGKLEESESASGSSGKTRKRAEVMHEDKSSWRDFKVYQNHLYVVSDGQFHGMQVFDLTRLREVENAPVMFREDYHYDGFENAHNIAINKKTGYGYVVGSDTYGGGLHIIDLKSPFDPQFAGFHSDSTVGFDFTGYVHDTQCVVYDGPDTNYHGDEICINSAESHLVVANVTDKENTQTIAKSTYENNGYAHQGWLTEDHRYFLLGDEFDERRGLSTQTYIWDLQDLDNPELIGVHEANTTSIDHNQYIKGNNTYQANYTAGLRILSLDNIGDGELEEVAYFDTFPDDDNQVFDGAWSNYPFFESGIIIVSDISNGLFILDPTL</sequence>
<keyword evidence="2" id="KW-0732">Signal</keyword>
<evidence type="ECO:0000256" key="1">
    <source>
        <dbReference type="SAM" id="MobiDB-lite"/>
    </source>
</evidence>
<dbReference type="PROSITE" id="PS51257">
    <property type="entry name" value="PROKAR_LIPOPROTEIN"/>
    <property type="match status" value="1"/>
</dbReference>
<proteinExistence type="predicted"/>
<dbReference type="PANTHER" id="PTHR38787">
    <property type="entry name" value="REGULATORY P DOMAIN-CONTAINING PROTEIN"/>
    <property type="match status" value="1"/>
</dbReference>
<dbReference type="NCBIfam" id="TIGR04312">
    <property type="entry name" value="choice_anch_B"/>
    <property type="match status" value="1"/>
</dbReference>
<evidence type="ECO:0008006" key="5">
    <source>
        <dbReference type="Google" id="ProtNLM"/>
    </source>
</evidence>
<dbReference type="GO" id="GO:0005576">
    <property type="term" value="C:extracellular region"/>
    <property type="evidence" value="ECO:0007669"/>
    <property type="project" value="TreeGrafter"/>
</dbReference>
<dbReference type="EMBL" id="NSKE01000002">
    <property type="protein sequence ID" value="PAU95297.1"/>
    <property type="molecule type" value="Genomic_DNA"/>
</dbReference>
<keyword evidence="4" id="KW-1185">Reference proteome</keyword>
<dbReference type="PANTHER" id="PTHR38787:SF3">
    <property type="entry name" value="REGULATORY P DOMAIN-CONTAINING PROTEIN"/>
    <property type="match status" value="1"/>
</dbReference>
<dbReference type="SUPFAM" id="SSF51004">
    <property type="entry name" value="C-terminal (heme d1) domain of cytochrome cd1-nitrite reductase"/>
    <property type="match status" value="1"/>
</dbReference>
<dbReference type="OrthoDB" id="9815940at2"/>
<comment type="caution">
    <text evidence="3">The sequence shown here is derived from an EMBL/GenBank/DDBJ whole genome shotgun (WGS) entry which is preliminary data.</text>
</comment>
<feature type="region of interest" description="Disordered" evidence="1">
    <location>
        <begin position="117"/>
        <end position="141"/>
    </location>
</feature>
<accession>A0A2A2GEF8</accession>
<dbReference type="InterPro" id="IPR027589">
    <property type="entry name" value="Choice_anch_B"/>
</dbReference>
<evidence type="ECO:0000256" key="2">
    <source>
        <dbReference type="SAM" id="SignalP"/>
    </source>
</evidence>
<feature type="signal peptide" evidence="2">
    <location>
        <begin position="1"/>
        <end position="23"/>
    </location>
</feature>
<feature type="chain" id="PRO_5012991196" description="Choice-of-anchor B family protein" evidence="2">
    <location>
        <begin position="24"/>
        <end position="440"/>
    </location>
</feature>
<gene>
    <name evidence="3" type="ORF">CK503_03635</name>
</gene>
<dbReference type="Proteomes" id="UP000218831">
    <property type="component" value="Unassembled WGS sequence"/>
</dbReference>
<evidence type="ECO:0000313" key="3">
    <source>
        <dbReference type="EMBL" id="PAU95297.1"/>
    </source>
</evidence>
<dbReference type="AlphaFoldDB" id="A0A2A2GEF8"/>
<protein>
    <recommendedName>
        <fullName evidence="5">Choice-of-anchor B family protein</fullName>
    </recommendedName>
</protein>